<reference evidence="1 2" key="1">
    <citation type="submission" date="2021-02" db="EMBL/GenBank/DDBJ databases">
        <title>Variation within the Batrachochytrium salamandrivorans European outbreak.</title>
        <authorList>
            <person name="Kelly M."/>
            <person name="Pasmans F."/>
            <person name="Shea T.P."/>
            <person name="Munoz J.F."/>
            <person name="Carranza S."/>
            <person name="Cuomo C.A."/>
            <person name="Martel A."/>
        </authorList>
    </citation>
    <scope>NUCLEOTIDE SEQUENCE [LARGE SCALE GENOMIC DNA]</scope>
    <source>
        <strain evidence="1 2">AMFP18/2</strain>
    </source>
</reference>
<protein>
    <submittedName>
        <fullName evidence="1">Uncharacterized protein</fullName>
    </submittedName>
</protein>
<comment type="caution">
    <text evidence="1">The sequence shown here is derived from an EMBL/GenBank/DDBJ whole genome shotgun (WGS) entry which is preliminary data.</text>
</comment>
<keyword evidence="2" id="KW-1185">Reference proteome</keyword>
<organism evidence="1 2">
    <name type="scientific">Batrachochytrium salamandrivorans</name>
    <dbReference type="NCBI Taxonomy" id="1357716"/>
    <lineage>
        <taxon>Eukaryota</taxon>
        <taxon>Fungi</taxon>
        <taxon>Fungi incertae sedis</taxon>
        <taxon>Chytridiomycota</taxon>
        <taxon>Chytridiomycota incertae sedis</taxon>
        <taxon>Chytridiomycetes</taxon>
        <taxon>Rhizophydiales</taxon>
        <taxon>Rhizophydiales incertae sedis</taxon>
        <taxon>Batrachochytrium</taxon>
    </lineage>
</organism>
<evidence type="ECO:0000313" key="2">
    <source>
        <dbReference type="Proteomes" id="UP001648503"/>
    </source>
</evidence>
<dbReference type="EMBL" id="JAFCIX010000406">
    <property type="protein sequence ID" value="KAH6591516.1"/>
    <property type="molecule type" value="Genomic_DNA"/>
</dbReference>
<name>A0ABQ8F426_9FUNG</name>
<gene>
    <name evidence="1" type="ORF">BASA50_008692</name>
</gene>
<proteinExistence type="predicted"/>
<sequence>MTSNTFNFNATVCFSFNMTVTPVTRGSPSGGPSAANIHLDGQFQFSANIRILPNPLVSNPSLLSVSPSRTTDLTLLCAILHILSHFPVVSISPVFPVSPVSPISPVVPAVVPAVPAVPVVPVVPAVVPTVPTASISPILPFPSVLGAISAQNCAHRAILPAAMLAPVDTTPVTPTTASTPVTPDIPATPATTTTPYTASIVTANPVTPVAEPSWLKKAMRNDRPFWESPKRSSKRVIPPVRARVHPDSVPEDWVTTYIDNEPRTFYYPMKQY</sequence>
<accession>A0ABQ8F426</accession>
<evidence type="ECO:0000313" key="1">
    <source>
        <dbReference type="EMBL" id="KAH6591516.1"/>
    </source>
</evidence>
<dbReference type="Proteomes" id="UP001648503">
    <property type="component" value="Unassembled WGS sequence"/>
</dbReference>